<comment type="caution">
    <text evidence="2">The sequence shown here is derived from an EMBL/GenBank/DDBJ whole genome shotgun (WGS) entry which is preliminary data.</text>
</comment>
<protein>
    <submittedName>
        <fullName evidence="2">Uncharacterized protein</fullName>
    </submittedName>
</protein>
<organism evidence="2">
    <name type="scientific">mine drainage metagenome</name>
    <dbReference type="NCBI Taxonomy" id="410659"/>
    <lineage>
        <taxon>unclassified sequences</taxon>
        <taxon>metagenomes</taxon>
        <taxon>ecological metagenomes</taxon>
    </lineage>
</organism>
<accession>E6PWZ0</accession>
<evidence type="ECO:0000256" key="1">
    <source>
        <dbReference type="SAM" id="MobiDB-lite"/>
    </source>
</evidence>
<feature type="region of interest" description="Disordered" evidence="1">
    <location>
        <begin position="59"/>
        <end position="84"/>
    </location>
</feature>
<dbReference type="AlphaFoldDB" id="E6PWZ0"/>
<sequence>MVRRMSSSSRLDVSDRASLWKTMRSSSGMRIEEFIDIQTDKLIVTVCYGMGVPIRGRLPITSQNKQSKNESEKKVRRSAADMDHGAGGFEESRFADVVTRLFGVNGVDDEATELVIGGVFPGEAVEVVFPVGEQACADFAVGGEADAAASAAKCLGDGRDDADFSVAVGESVASGGFAGGIWRERTERVNFLDALDDLGERNDHGRCPEAALFEGHELDESDDDVFLAGKRGEVLDLIVVEAAHEDAVDFDGAEARLLRGADAADNGGKAALNACDALEGGLIDGIHADRDAVEAGFAQGARKVFEQMAVGGDGDVEASSRDGAHRGELFDDGWQVAAKQRLAAGEADFFNAERDEDADQPEIFGSGQLGVLRADFASATVDTFVIAAVGDGDAEVGDGSPVTVAQPVGMIFRIRACNYRWDHFRDHAGEGSHPSIRLPESGCFAPAASGRRDEMI</sequence>
<gene>
    <name evidence="2" type="ORF">CARN3_0370</name>
</gene>
<dbReference type="AntiFam" id="ANF00251">
    <property type="entry name" value="Shadow ORF (opposite moaA)"/>
</dbReference>
<evidence type="ECO:0000313" key="2">
    <source>
        <dbReference type="EMBL" id="CBH99449.1"/>
    </source>
</evidence>
<proteinExistence type="predicted"/>
<name>E6PWZ0_9ZZZZ</name>
<dbReference type="EMBL" id="CABN01000015">
    <property type="protein sequence ID" value="CBH99449.1"/>
    <property type="molecule type" value="Genomic_DNA"/>
</dbReference>
<reference evidence="2" key="1">
    <citation type="submission" date="2009-10" db="EMBL/GenBank/DDBJ databases">
        <title>Diversity of trophic interactions inside an arsenic-rich microbial ecosystem.</title>
        <authorList>
            <person name="Bertin P.N."/>
            <person name="Heinrich-Salmeron A."/>
            <person name="Pelletier E."/>
            <person name="Goulhen-Chollet F."/>
            <person name="Arsene-Ploetze F."/>
            <person name="Gallien S."/>
            <person name="Calteau A."/>
            <person name="Vallenet D."/>
            <person name="Casiot C."/>
            <person name="Chane-Woon-Ming B."/>
            <person name="Giloteaux L."/>
            <person name="Barakat M."/>
            <person name="Bonnefoy V."/>
            <person name="Bruneel O."/>
            <person name="Chandler M."/>
            <person name="Cleiss J."/>
            <person name="Duran R."/>
            <person name="Elbaz-Poulichet F."/>
            <person name="Fonknechten N."/>
            <person name="Lauga B."/>
            <person name="Mornico D."/>
            <person name="Ortet P."/>
            <person name="Schaeffer C."/>
            <person name="Siguier P."/>
            <person name="Alexander Thil Smith A."/>
            <person name="Van Dorsselaer A."/>
            <person name="Weissenbach J."/>
            <person name="Medigue C."/>
            <person name="Le Paslier D."/>
        </authorList>
    </citation>
    <scope>NUCLEOTIDE SEQUENCE</scope>
</reference>
<feature type="compositionally biased region" description="Basic and acidic residues" evidence="1">
    <location>
        <begin position="67"/>
        <end position="84"/>
    </location>
</feature>